<keyword evidence="3" id="KW-1185">Reference proteome</keyword>
<evidence type="ECO:0000313" key="2">
    <source>
        <dbReference type="EMBL" id="PSK43109.1"/>
    </source>
</evidence>
<dbReference type="EMBL" id="NHZQ01000331">
    <property type="protein sequence ID" value="PSK43109.1"/>
    <property type="molecule type" value="Genomic_DNA"/>
</dbReference>
<organism evidence="2 3">
    <name type="scientific">Elsinoe australis</name>
    <dbReference type="NCBI Taxonomy" id="40998"/>
    <lineage>
        <taxon>Eukaryota</taxon>
        <taxon>Fungi</taxon>
        <taxon>Dikarya</taxon>
        <taxon>Ascomycota</taxon>
        <taxon>Pezizomycotina</taxon>
        <taxon>Dothideomycetes</taxon>
        <taxon>Dothideomycetidae</taxon>
        <taxon>Myriangiales</taxon>
        <taxon>Elsinoaceae</taxon>
        <taxon>Elsinoe</taxon>
    </lineage>
</organism>
<dbReference type="OrthoDB" id="5399720at2759"/>
<dbReference type="Proteomes" id="UP000243723">
    <property type="component" value="Unassembled WGS sequence"/>
</dbReference>
<keyword evidence="1" id="KW-0732">Signal</keyword>
<feature type="signal peptide" evidence="1">
    <location>
        <begin position="1"/>
        <end position="19"/>
    </location>
</feature>
<evidence type="ECO:0000313" key="3">
    <source>
        <dbReference type="Proteomes" id="UP000243723"/>
    </source>
</evidence>
<gene>
    <name evidence="2" type="ORF">B9Z65_7063</name>
</gene>
<reference evidence="2 3" key="1">
    <citation type="submission" date="2017-05" db="EMBL/GenBank/DDBJ databases">
        <title>Draft genome sequence of Elsinoe australis.</title>
        <authorList>
            <person name="Cheng Q."/>
        </authorList>
    </citation>
    <scope>NUCLEOTIDE SEQUENCE [LARGE SCALE GENOMIC DNA]</scope>
    <source>
        <strain evidence="2 3">NL1</strain>
    </source>
</reference>
<feature type="chain" id="PRO_5015121472" evidence="1">
    <location>
        <begin position="20"/>
        <end position="146"/>
    </location>
</feature>
<evidence type="ECO:0000256" key="1">
    <source>
        <dbReference type="SAM" id="SignalP"/>
    </source>
</evidence>
<proteinExistence type="predicted"/>
<accession>A0A2P7Z4H8</accession>
<name>A0A2P7Z4H8_9PEZI</name>
<sequence>MKFTTSIAAVAAIVAPAFAAPAGDLTKRDTCTLTAVFTKGTVIGSGGPGQVPVFTSDNFFTFQRPGSDVFRINGNSIQSGWQTIPSSSTGTAMDVSFYSAFDLSSWNPCKVSYIFVETTGVSSDRTDGPCNDAGYQCSQCVMTFNC</sequence>
<comment type="caution">
    <text evidence="2">The sequence shown here is derived from an EMBL/GenBank/DDBJ whole genome shotgun (WGS) entry which is preliminary data.</text>
</comment>
<dbReference type="AlphaFoldDB" id="A0A2P7Z4H8"/>
<protein>
    <submittedName>
        <fullName evidence="2">Uncharacterized protein</fullName>
    </submittedName>
</protein>